<dbReference type="Gene3D" id="2.40.160.20">
    <property type="match status" value="1"/>
</dbReference>
<evidence type="ECO:0000256" key="2">
    <source>
        <dbReference type="ARBA" id="ARBA00008769"/>
    </source>
</evidence>
<comment type="caution">
    <text evidence="9">The sequence shown here is derived from an EMBL/GenBank/DDBJ whole genome shotgun (WGS) entry which is preliminary data.</text>
</comment>
<evidence type="ECO:0000259" key="8">
    <source>
        <dbReference type="Pfam" id="PF13505"/>
    </source>
</evidence>
<dbReference type="PANTHER" id="PTHR34001">
    <property type="entry name" value="BLL7405 PROTEIN"/>
    <property type="match status" value="1"/>
</dbReference>
<dbReference type="Pfam" id="PF04966">
    <property type="entry name" value="OprB"/>
    <property type="match status" value="1"/>
</dbReference>
<dbReference type="Pfam" id="PF13505">
    <property type="entry name" value="OMP_b-brl"/>
    <property type="match status" value="1"/>
</dbReference>
<reference evidence="9 10" key="1">
    <citation type="submission" date="2019-07" db="EMBL/GenBank/DDBJ databases">
        <title>Whole genome shotgun sequence of Reyranella soli NBRC 108950.</title>
        <authorList>
            <person name="Hosoyama A."/>
            <person name="Uohara A."/>
            <person name="Ohji S."/>
            <person name="Ichikawa N."/>
        </authorList>
    </citation>
    <scope>NUCLEOTIDE SEQUENCE [LARGE SCALE GENOMIC DNA]</scope>
    <source>
        <strain evidence="9 10">NBRC 108950</strain>
    </source>
</reference>
<gene>
    <name evidence="9" type="ORF">RSO01_83960</name>
</gene>
<organism evidence="9 10">
    <name type="scientific">Reyranella soli</name>
    <dbReference type="NCBI Taxonomy" id="1230389"/>
    <lineage>
        <taxon>Bacteria</taxon>
        <taxon>Pseudomonadati</taxon>
        <taxon>Pseudomonadota</taxon>
        <taxon>Alphaproteobacteria</taxon>
        <taxon>Hyphomicrobiales</taxon>
        <taxon>Reyranellaceae</taxon>
        <taxon>Reyranella</taxon>
    </lineage>
</organism>
<comment type="similarity">
    <text evidence="6">Belongs to the Omp25/RopB family.</text>
</comment>
<dbReference type="SUPFAM" id="SSF56925">
    <property type="entry name" value="OMPA-like"/>
    <property type="match status" value="1"/>
</dbReference>
<keyword evidence="10" id="KW-1185">Reference proteome</keyword>
<dbReference type="InterPro" id="IPR007049">
    <property type="entry name" value="Carb-sel_porin_OprB"/>
</dbReference>
<comment type="similarity">
    <text evidence="2 7">Belongs to the OprB family.</text>
</comment>
<dbReference type="GO" id="GO:0009279">
    <property type="term" value="C:cell outer membrane"/>
    <property type="evidence" value="ECO:0007669"/>
    <property type="project" value="UniProtKB-SubCell"/>
</dbReference>
<feature type="signal peptide" evidence="7">
    <location>
        <begin position="1"/>
        <end position="28"/>
    </location>
</feature>
<comment type="subcellular location">
    <subcellularLocation>
        <location evidence="1">Cell outer membrane</location>
    </subcellularLocation>
</comment>
<feature type="chain" id="PRO_5022270014" evidence="7">
    <location>
        <begin position="29"/>
        <end position="662"/>
    </location>
</feature>
<evidence type="ECO:0000256" key="1">
    <source>
        <dbReference type="ARBA" id="ARBA00004442"/>
    </source>
</evidence>
<dbReference type="InterPro" id="IPR051692">
    <property type="entry name" value="OMP-like"/>
</dbReference>
<dbReference type="InterPro" id="IPR038673">
    <property type="entry name" value="OprB_sf"/>
</dbReference>
<sequence length="662" mass="72150">MMSFARTAQGLAIAALIAAVQPVGSAEAQTDDNRRSGGSFYAGAHVGYMFGTATATLADPTGISSQSATNPYGALFGGVQAGWEYVFPSRLMLGIEADFSFPNYEDASKVLSYRATPTGYASEEYEWLASLRGRVGYDIGAWTPYLTGGLAWMSTRYSRIDLTTGNEDANPSNIRVGWTAGAGLDYRLDSRWSARAEYLYTNFNLSGFVFGSAPARYDTQYNLHRVRFGLNYRFGEVEEKKSKQNDRGPGSFEVGGQTVFVYQGYPPIRAAYDGPQSLPSSGQSRETWAMSGFLGVRLWEGGELYYNPETLQGYGVALTTGAAGFPNGEAQRAYPYPRYNTSRLYVRQTFGLGGEREKVESDLGQLAGERDISRITVQAGKFAVQDFFDNNKYANDPRVDFLNWAVWSAAAFDYPADSVGFTWGITAELNQPSWAVRAGYFLVANQPDTNVYDLALISRNGFVGELEMRYQPFDQPGTTRLGVWMTSAFAGSYADAVALTNATPSLDPNTAIALTRQTRTKYGLYLSIDQQLSDDVGAFFRFSWNDGRSEILAFTDIDASVSGGLSIKGNSWNRPDDTIGIGGAINSISSSHANYLAVGGLGQTVGDGALTYASEFVAEAYYSLKLAKGVFVTADYQYLGNPAYNAVRGPAHFFSGRLMAKF</sequence>
<dbReference type="EMBL" id="BKAJ01000208">
    <property type="protein sequence ID" value="GEP61230.1"/>
    <property type="molecule type" value="Genomic_DNA"/>
</dbReference>
<evidence type="ECO:0000256" key="4">
    <source>
        <dbReference type="ARBA" id="ARBA00023136"/>
    </source>
</evidence>
<dbReference type="AlphaFoldDB" id="A0A512NQK1"/>
<keyword evidence="3 7" id="KW-0732">Signal</keyword>
<dbReference type="PANTHER" id="PTHR34001:SF3">
    <property type="entry name" value="BLL7405 PROTEIN"/>
    <property type="match status" value="1"/>
</dbReference>
<proteinExistence type="inferred from homology"/>
<evidence type="ECO:0000313" key="9">
    <source>
        <dbReference type="EMBL" id="GEP61230.1"/>
    </source>
</evidence>
<dbReference type="InterPro" id="IPR011250">
    <property type="entry name" value="OMP/PagP_B-barrel"/>
</dbReference>
<evidence type="ECO:0000313" key="10">
    <source>
        <dbReference type="Proteomes" id="UP000321058"/>
    </source>
</evidence>
<keyword evidence="4" id="KW-0472">Membrane</keyword>
<evidence type="ECO:0000256" key="7">
    <source>
        <dbReference type="RuleBase" id="RU363072"/>
    </source>
</evidence>
<protein>
    <submittedName>
        <fullName evidence="9">Porin</fullName>
    </submittedName>
</protein>
<dbReference type="InterPro" id="IPR027385">
    <property type="entry name" value="Beta-barrel_OMP"/>
</dbReference>
<dbReference type="Proteomes" id="UP000321058">
    <property type="component" value="Unassembled WGS sequence"/>
</dbReference>
<dbReference type="RefSeq" id="WP_246159178.1">
    <property type="nucleotide sequence ID" value="NZ_BKAJ01000208.1"/>
</dbReference>
<dbReference type="GO" id="GO:0015288">
    <property type="term" value="F:porin activity"/>
    <property type="evidence" value="ECO:0007669"/>
    <property type="project" value="InterPro"/>
</dbReference>
<feature type="domain" description="Outer membrane protein beta-barrel" evidence="8">
    <location>
        <begin position="17"/>
        <end position="234"/>
    </location>
</feature>
<evidence type="ECO:0000256" key="3">
    <source>
        <dbReference type="ARBA" id="ARBA00022729"/>
    </source>
</evidence>
<evidence type="ECO:0000256" key="5">
    <source>
        <dbReference type="ARBA" id="ARBA00023237"/>
    </source>
</evidence>
<keyword evidence="5" id="KW-0998">Cell outer membrane</keyword>
<accession>A0A512NQK1</accession>
<name>A0A512NQK1_9HYPH</name>
<dbReference type="GO" id="GO:0008643">
    <property type="term" value="P:carbohydrate transport"/>
    <property type="evidence" value="ECO:0007669"/>
    <property type="project" value="InterPro"/>
</dbReference>
<evidence type="ECO:0000256" key="6">
    <source>
        <dbReference type="ARBA" id="ARBA00038306"/>
    </source>
</evidence>
<dbReference type="Gene3D" id="2.40.160.180">
    <property type="entry name" value="Carbohydrate-selective porin OprB"/>
    <property type="match status" value="1"/>
</dbReference>